<evidence type="ECO:0000256" key="5">
    <source>
        <dbReference type="SAM" id="SignalP"/>
    </source>
</evidence>
<dbReference type="Gene3D" id="2.10.25.140">
    <property type="match status" value="1"/>
</dbReference>
<feature type="chain" id="PRO_5046101768" evidence="5">
    <location>
        <begin position="19"/>
        <end position="329"/>
    </location>
</feature>
<evidence type="ECO:0000313" key="8">
    <source>
        <dbReference type="RefSeq" id="XP_065676602.1"/>
    </source>
</evidence>
<evidence type="ECO:0000256" key="2">
    <source>
        <dbReference type="ARBA" id="ARBA00022536"/>
    </source>
</evidence>
<keyword evidence="4" id="KW-1015">Disulfide bond</keyword>
<dbReference type="InterPro" id="IPR001774">
    <property type="entry name" value="DSL"/>
</dbReference>
<gene>
    <name evidence="8" type="primary">LOC100197056</name>
</gene>
<keyword evidence="2" id="KW-0245">EGF-like domain</keyword>
<name>A0ABM4DPU0_HYDVU</name>
<protein>
    <submittedName>
        <fullName evidence="8">Delta-like protein A isoform X3</fullName>
    </submittedName>
</protein>
<evidence type="ECO:0000313" key="7">
    <source>
        <dbReference type="Proteomes" id="UP001652625"/>
    </source>
</evidence>
<keyword evidence="7" id="KW-1185">Reference proteome</keyword>
<dbReference type="Proteomes" id="UP001652625">
    <property type="component" value="Chromosome 15"/>
</dbReference>
<accession>A0ABM4DPU0</accession>
<organism evidence="7 8">
    <name type="scientific">Hydra vulgaris</name>
    <name type="common">Hydra</name>
    <name type="synonym">Hydra attenuata</name>
    <dbReference type="NCBI Taxonomy" id="6087"/>
    <lineage>
        <taxon>Eukaryota</taxon>
        <taxon>Metazoa</taxon>
        <taxon>Cnidaria</taxon>
        <taxon>Hydrozoa</taxon>
        <taxon>Hydroidolina</taxon>
        <taxon>Anthoathecata</taxon>
        <taxon>Aplanulata</taxon>
        <taxon>Hydridae</taxon>
        <taxon>Hydra</taxon>
    </lineage>
</organism>
<proteinExistence type="predicted"/>
<keyword evidence="1" id="KW-0217">Developmental protein</keyword>
<dbReference type="GeneID" id="100197056"/>
<dbReference type="SMART" id="SM00051">
    <property type="entry name" value="DSL"/>
    <property type="match status" value="1"/>
</dbReference>
<feature type="domain" description="DSL" evidence="6">
    <location>
        <begin position="148"/>
        <end position="212"/>
    </location>
</feature>
<dbReference type="RefSeq" id="XP_065676602.1">
    <property type="nucleotide sequence ID" value="XM_065820530.1"/>
</dbReference>
<keyword evidence="3" id="KW-0677">Repeat</keyword>
<keyword evidence="5" id="KW-0732">Signal</keyword>
<sequence length="329" mass="37430">MIFIFILYLCQTLKFLESSVLVKINLETFDTRGSKNRDFNGIPCKVLPVSECSFKFEICYGSSSLHCFFTHTLTQDKNTRITRFPPKLSNDITNPLILKSPSHKVNFNLSVTVYTQFHENDKNINLFNRLSKQFSLDAIGTKKHVILGGINPMISNEISFTTSFDCDDNFKPPNCVEKVCIEHDDDINGHFTCGKNGVITCRDGWTDPSKKCLVSTLQPLGCYHDFGPISGKRPFPILVNYRSLIDWNNKKVSFENITMKCSSYAKENGFEYFGIEFWGECWTGATPDINYARDGESTLCWPTPDENLGPMLVGQDSTIMVYKMNKLRS</sequence>
<feature type="signal peptide" evidence="5">
    <location>
        <begin position="1"/>
        <end position="18"/>
    </location>
</feature>
<evidence type="ECO:0000259" key="6">
    <source>
        <dbReference type="SMART" id="SM00051"/>
    </source>
</evidence>
<evidence type="ECO:0000256" key="1">
    <source>
        <dbReference type="ARBA" id="ARBA00022473"/>
    </source>
</evidence>
<dbReference type="Pfam" id="PF01414">
    <property type="entry name" value="DSL"/>
    <property type="match status" value="1"/>
</dbReference>
<reference evidence="8" key="1">
    <citation type="submission" date="2025-08" db="UniProtKB">
        <authorList>
            <consortium name="RefSeq"/>
        </authorList>
    </citation>
    <scope>IDENTIFICATION</scope>
</reference>
<evidence type="ECO:0000256" key="3">
    <source>
        <dbReference type="ARBA" id="ARBA00022737"/>
    </source>
</evidence>
<evidence type="ECO:0000256" key="4">
    <source>
        <dbReference type="ARBA" id="ARBA00023157"/>
    </source>
</evidence>